<name>A0AAV4MRV8_9ARAC</name>
<proteinExistence type="predicted"/>
<dbReference type="EMBL" id="BPLQ01000802">
    <property type="protein sequence ID" value="GIX75092.1"/>
    <property type="molecule type" value="Genomic_DNA"/>
</dbReference>
<gene>
    <name evidence="2" type="ORF">CDAR_479431</name>
</gene>
<comment type="caution">
    <text evidence="2">The sequence shown here is derived from an EMBL/GenBank/DDBJ whole genome shotgun (WGS) entry which is preliminary data.</text>
</comment>
<protein>
    <submittedName>
        <fullName evidence="2">Uncharacterized protein</fullName>
    </submittedName>
</protein>
<evidence type="ECO:0000313" key="3">
    <source>
        <dbReference type="Proteomes" id="UP001054837"/>
    </source>
</evidence>
<feature type="signal peptide" evidence="1">
    <location>
        <begin position="1"/>
        <end position="22"/>
    </location>
</feature>
<dbReference type="Proteomes" id="UP001054837">
    <property type="component" value="Unassembled WGS sequence"/>
</dbReference>
<dbReference type="AlphaFoldDB" id="A0AAV4MRV8"/>
<organism evidence="2 3">
    <name type="scientific">Caerostris darwini</name>
    <dbReference type="NCBI Taxonomy" id="1538125"/>
    <lineage>
        <taxon>Eukaryota</taxon>
        <taxon>Metazoa</taxon>
        <taxon>Ecdysozoa</taxon>
        <taxon>Arthropoda</taxon>
        <taxon>Chelicerata</taxon>
        <taxon>Arachnida</taxon>
        <taxon>Araneae</taxon>
        <taxon>Araneomorphae</taxon>
        <taxon>Entelegynae</taxon>
        <taxon>Araneoidea</taxon>
        <taxon>Araneidae</taxon>
        <taxon>Caerostris</taxon>
    </lineage>
</organism>
<reference evidence="2 3" key="1">
    <citation type="submission" date="2021-06" db="EMBL/GenBank/DDBJ databases">
        <title>Caerostris darwini draft genome.</title>
        <authorList>
            <person name="Kono N."/>
            <person name="Arakawa K."/>
        </authorList>
    </citation>
    <scope>NUCLEOTIDE SEQUENCE [LARGE SCALE GENOMIC DNA]</scope>
</reference>
<sequence length="103" mass="11429">MTEIMDLTLSSLLLVWSGVIVAARGDPSGDDQPLKVSYGQWGANCDPVDSCRKEAELPFNKGSDRNCACDENYILWNNCCFDAEFNSTASLPKLREKYISVET</sequence>
<accession>A0AAV4MRV8</accession>
<evidence type="ECO:0000313" key="2">
    <source>
        <dbReference type="EMBL" id="GIX75092.1"/>
    </source>
</evidence>
<keyword evidence="3" id="KW-1185">Reference proteome</keyword>
<evidence type="ECO:0000256" key="1">
    <source>
        <dbReference type="SAM" id="SignalP"/>
    </source>
</evidence>
<feature type="chain" id="PRO_5043427859" evidence="1">
    <location>
        <begin position="23"/>
        <end position="103"/>
    </location>
</feature>
<keyword evidence="1" id="KW-0732">Signal</keyword>